<dbReference type="GeneID" id="114329709"/>
<keyword evidence="6" id="KW-1185">Reference proteome</keyword>
<dbReference type="InterPro" id="IPR051217">
    <property type="entry name" value="Insect_Cuticle_Struc_Prot"/>
</dbReference>
<dbReference type="PANTHER" id="PTHR12236:SF96">
    <property type="entry name" value="PUPAL CUTICLE PROTEIN EDG-84A-LIKE PROTEIN"/>
    <property type="match status" value="1"/>
</dbReference>
<dbReference type="RefSeq" id="XP_028134691.1">
    <property type="nucleotide sequence ID" value="XM_028278890.1"/>
</dbReference>
<evidence type="ECO:0000256" key="1">
    <source>
        <dbReference type="ARBA" id="ARBA00022460"/>
    </source>
</evidence>
<evidence type="ECO:0000256" key="3">
    <source>
        <dbReference type="SAM" id="MobiDB-lite"/>
    </source>
</evidence>
<feature type="signal peptide" evidence="4">
    <location>
        <begin position="1"/>
        <end position="17"/>
    </location>
</feature>
<dbReference type="KEGG" id="dvv:114329709"/>
<dbReference type="OrthoDB" id="6758292at2759"/>
<dbReference type="Pfam" id="PF00379">
    <property type="entry name" value="Chitin_bind_4"/>
    <property type="match status" value="2"/>
</dbReference>
<accession>A0A6P7FFU0</accession>
<organism evidence="7">
    <name type="scientific">Diabrotica virgifera virgifera</name>
    <name type="common">western corn rootworm</name>
    <dbReference type="NCBI Taxonomy" id="50390"/>
    <lineage>
        <taxon>Eukaryota</taxon>
        <taxon>Metazoa</taxon>
        <taxon>Ecdysozoa</taxon>
        <taxon>Arthropoda</taxon>
        <taxon>Hexapoda</taxon>
        <taxon>Insecta</taxon>
        <taxon>Pterygota</taxon>
        <taxon>Neoptera</taxon>
        <taxon>Endopterygota</taxon>
        <taxon>Coleoptera</taxon>
        <taxon>Polyphaga</taxon>
        <taxon>Cucujiformia</taxon>
        <taxon>Chrysomeloidea</taxon>
        <taxon>Chrysomelidae</taxon>
        <taxon>Galerucinae</taxon>
        <taxon>Diabroticina</taxon>
        <taxon>Diabroticites</taxon>
        <taxon>Diabrotica</taxon>
    </lineage>
</organism>
<evidence type="ECO:0000313" key="7">
    <source>
        <dbReference type="RefSeq" id="XP_028134691.1"/>
    </source>
</evidence>
<dbReference type="Proteomes" id="UP001652700">
    <property type="component" value="Unplaced"/>
</dbReference>
<dbReference type="InParanoid" id="A0A6P7FFU0"/>
<gene>
    <name evidence="7" type="primary">LOC114329709</name>
</gene>
<name>A0A6P7FFU0_DIAVI</name>
<reference evidence="5" key="2">
    <citation type="submission" date="2025-05" db="UniProtKB">
        <authorList>
            <consortium name="EnsemblMetazoa"/>
        </authorList>
    </citation>
    <scope>IDENTIFICATION</scope>
</reference>
<reference evidence="7" key="1">
    <citation type="submission" date="2025-04" db="UniProtKB">
        <authorList>
            <consortium name="RefSeq"/>
        </authorList>
    </citation>
    <scope>IDENTIFICATION</scope>
    <source>
        <tissue evidence="7">Whole insect</tissue>
    </source>
</reference>
<keyword evidence="1 2" id="KW-0193">Cuticle</keyword>
<evidence type="ECO:0000256" key="4">
    <source>
        <dbReference type="SAM" id="SignalP"/>
    </source>
</evidence>
<feature type="region of interest" description="Disordered" evidence="3">
    <location>
        <begin position="267"/>
        <end position="292"/>
    </location>
</feature>
<dbReference type="GO" id="GO:0005615">
    <property type="term" value="C:extracellular space"/>
    <property type="evidence" value="ECO:0007669"/>
    <property type="project" value="TreeGrafter"/>
</dbReference>
<protein>
    <submittedName>
        <fullName evidence="7">Probable zinc transporter protein DDB_G0282067</fullName>
    </submittedName>
</protein>
<dbReference type="GO" id="GO:0042302">
    <property type="term" value="F:structural constituent of cuticle"/>
    <property type="evidence" value="ECO:0007669"/>
    <property type="project" value="UniProtKB-UniRule"/>
</dbReference>
<sequence>MHLVIVFTLCIIGAVLASHGHDNAHYKFEYGVHDPHTHDHKSQHEHRHGHDVTGGYTLKEADGTHRVVKYKSSPHGGFEAVVERVGHAQHPAHYGHGHGHGGHGHGHGGHGGATSYVGVTHWANQGSEEHGHGHGYYQSTRLQNVTTFKSNQIGGLYINRDMSRNSISSSSVTNTTTMNSVICLTLFVIGVVLADHGHDNAHYKFEYGVHDPHTHDHKSQHEHRHGHDVTGGYTLKEADGTHRVVKYKSSPHGGFEAVVERVGHAQHPAHYGHGHGHGGHGQGGHGGATSYVGVTHWANQGSEGGHGHGH</sequence>
<evidence type="ECO:0000313" key="5">
    <source>
        <dbReference type="EnsemblMetazoa" id="XP_028134691.1"/>
    </source>
</evidence>
<keyword evidence="4" id="KW-0732">Signal</keyword>
<dbReference type="EnsemblMetazoa" id="XM_028278890.2">
    <property type="protein sequence ID" value="XP_028134691.1"/>
    <property type="gene ID" value="LOC114329709"/>
</dbReference>
<feature type="chain" id="PRO_5028309913" evidence="4">
    <location>
        <begin position="18"/>
        <end position="310"/>
    </location>
</feature>
<dbReference type="PROSITE" id="PS51155">
    <property type="entry name" value="CHIT_BIND_RR_2"/>
    <property type="match status" value="2"/>
</dbReference>
<dbReference type="GO" id="GO:0031012">
    <property type="term" value="C:extracellular matrix"/>
    <property type="evidence" value="ECO:0007669"/>
    <property type="project" value="TreeGrafter"/>
</dbReference>
<dbReference type="InterPro" id="IPR000618">
    <property type="entry name" value="Insect_cuticle"/>
</dbReference>
<proteinExistence type="predicted"/>
<dbReference type="AlphaFoldDB" id="A0A6P7FFU0"/>
<evidence type="ECO:0000256" key="2">
    <source>
        <dbReference type="PROSITE-ProRule" id="PRU00497"/>
    </source>
</evidence>
<dbReference type="PANTHER" id="PTHR12236">
    <property type="entry name" value="STRUCTURAL CONTITUENT OF CUTICLE"/>
    <property type="match status" value="1"/>
</dbReference>
<evidence type="ECO:0000313" key="6">
    <source>
        <dbReference type="Proteomes" id="UP001652700"/>
    </source>
</evidence>